<feature type="compositionally biased region" description="Basic and acidic residues" evidence="2">
    <location>
        <begin position="267"/>
        <end position="287"/>
    </location>
</feature>
<keyword evidence="4" id="KW-1185">Reference proteome</keyword>
<gene>
    <name evidence="3" type="ORF">BJ508DRAFT_363646</name>
</gene>
<feature type="compositionally biased region" description="Basic and acidic residues" evidence="2">
    <location>
        <begin position="535"/>
        <end position="569"/>
    </location>
</feature>
<evidence type="ECO:0000313" key="4">
    <source>
        <dbReference type="Proteomes" id="UP000275078"/>
    </source>
</evidence>
<feature type="region of interest" description="Disordered" evidence="2">
    <location>
        <begin position="248"/>
        <end position="369"/>
    </location>
</feature>
<reference evidence="3 4" key="1">
    <citation type="journal article" date="2018" name="Nat. Ecol. Evol.">
        <title>Pezizomycetes genomes reveal the molecular basis of ectomycorrhizal truffle lifestyle.</title>
        <authorList>
            <person name="Murat C."/>
            <person name="Payen T."/>
            <person name="Noel B."/>
            <person name="Kuo A."/>
            <person name="Morin E."/>
            <person name="Chen J."/>
            <person name="Kohler A."/>
            <person name="Krizsan K."/>
            <person name="Balestrini R."/>
            <person name="Da Silva C."/>
            <person name="Montanini B."/>
            <person name="Hainaut M."/>
            <person name="Levati E."/>
            <person name="Barry K.W."/>
            <person name="Belfiori B."/>
            <person name="Cichocki N."/>
            <person name="Clum A."/>
            <person name="Dockter R.B."/>
            <person name="Fauchery L."/>
            <person name="Guy J."/>
            <person name="Iotti M."/>
            <person name="Le Tacon F."/>
            <person name="Lindquist E.A."/>
            <person name="Lipzen A."/>
            <person name="Malagnac F."/>
            <person name="Mello A."/>
            <person name="Molinier V."/>
            <person name="Miyauchi S."/>
            <person name="Poulain J."/>
            <person name="Riccioni C."/>
            <person name="Rubini A."/>
            <person name="Sitrit Y."/>
            <person name="Splivallo R."/>
            <person name="Traeger S."/>
            <person name="Wang M."/>
            <person name="Zifcakova L."/>
            <person name="Wipf D."/>
            <person name="Zambonelli A."/>
            <person name="Paolocci F."/>
            <person name="Nowrousian M."/>
            <person name="Ottonello S."/>
            <person name="Baldrian P."/>
            <person name="Spatafora J.W."/>
            <person name="Henrissat B."/>
            <person name="Nagy L.G."/>
            <person name="Aury J.M."/>
            <person name="Wincker P."/>
            <person name="Grigoriev I.V."/>
            <person name="Bonfante P."/>
            <person name="Martin F.M."/>
        </authorList>
    </citation>
    <scope>NUCLEOTIDE SEQUENCE [LARGE SCALE GENOMIC DNA]</scope>
    <source>
        <strain evidence="3 4">RN42</strain>
    </source>
</reference>
<feature type="coiled-coil region" evidence="1">
    <location>
        <begin position="1119"/>
        <end position="1165"/>
    </location>
</feature>
<feature type="region of interest" description="Disordered" evidence="2">
    <location>
        <begin position="43"/>
        <end position="64"/>
    </location>
</feature>
<feature type="compositionally biased region" description="Pro residues" evidence="2">
    <location>
        <begin position="1"/>
        <end position="19"/>
    </location>
</feature>
<feature type="compositionally biased region" description="Low complexity" evidence="2">
    <location>
        <begin position="49"/>
        <end position="58"/>
    </location>
</feature>
<feature type="compositionally biased region" description="Basic and acidic residues" evidence="2">
    <location>
        <begin position="421"/>
        <end position="435"/>
    </location>
</feature>
<feature type="region of interest" description="Disordered" evidence="2">
    <location>
        <begin position="408"/>
        <end position="617"/>
    </location>
</feature>
<feature type="compositionally biased region" description="Basic and acidic residues" evidence="2">
    <location>
        <begin position="581"/>
        <end position="614"/>
    </location>
</feature>
<evidence type="ECO:0000256" key="1">
    <source>
        <dbReference type="SAM" id="Coils"/>
    </source>
</evidence>
<accession>A0A3N4HY33</accession>
<dbReference type="EMBL" id="ML119707">
    <property type="protein sequence ID" value="RPA78762.1"/>
    <property type="molecule type" value="Genomic_DNA"/>
</dbReference>
<evidence type="ECO:0000313" key="3">
    <source>
        <dbReference type="EMBL" id="RPA78762.1"/>
    </source>
</evidence>
<feature type="region of interest" description="Disordered" evidence="2">
    <location>
        <begin position="1"/>
        <end position="27"/>
    </location>
</feature>
<keyword evidence="1" id="KW-0175">Coiled coil</keyword>
<name>A0A3N4HY33_ASCIM</name>
<dbReference type="Proteomes" id="UP000275078">
    <property type="component" value="Unassembled WGS sequence"/>
</dbReference>
<sequence>MPVPPTIRPVPPSSPPARLPQPRQNPLSLIHSLRGRPLLQDIQKKQKEQQVQQDQQRQIYYGPPKIDAAIASRRYSGASKQTQQEQYVPYSRASAYQQRYLLENGPGAQQTQDGPNPESGPEVKENLFVPSGCLRWDSTVSHGGEIAMAPLCCGPKEEDPGFDFFLTDRTPFRAFHCNSLSTTLVTRKFYLTKIHGKTFPFPNNIAYKFTDASIARVEPDTEWWSMPHGCDGEDFADAVCPCPKHGGKHKVETIPEEPEEELPQATSKKDGKVWTEVRKFEDKENSHARSSRPGTKSSGLVLRDRSVNTVSSRFSYTPDMPLSTPLASSTVPSSDMPSSPPPIRKQYPSRTPSLAKRAPTLKPKRAPSSVLEGRYRRTCEKEYTPVIPTDEDGNCDFTIFEGMYDRPGDTSALDFSSTSKSLRDPPPRPEARMGHYEPVSSSISLASTSKALREPPPRPQGRTGHYDPVSSSTVVSVEEFRMDTPPPRPEGRAGFYEPVTSSSVVSLPESVMEPPSRPEGGAGHNQPIRSSVSHGADRERRRQSRESIKLQKRESRRESRMESGTKKPNYDAPVRPLNVKRKGESQSKEDEFRIKEDEPKRRSSYLRKDSDHPRQSAFDEEEFNFPKHLKSPPPFPPVHVPSESFPLFPDLTGVTIYGSVLIPALLLGSHFPCLIPALLVSELPFPEDTDHELWDRVDVALGNDFTLINPIGETCNDLRYTKRQEHHSLTYPFRTHITSSPMEVPAPPGYVDPSQPIRTLHIRTGCYAGPSAVGESHIPNTFKPLSDEQEERGASLFAGYGIIFDNNHTSGANLSITHFIAITEIEYLYEQLAWGRIVRQKPKPGEPEVPIPIEYRHDDSEDSCSGSESEPEVDLGLDEDDEEHRLRKKLGKPVKNTHGFTAGSISGPKTATTQRPVHQILSKLGRTHIPDLIKYFLPLPRILDWSINGSVRGELCMAIIAIIRALKLRDTLGYWWDCLSIQTTSQFLISLFGDNVPPPGAPLSPEGGTAWTTHWDSLGLGETLQMNRDLVCVLGFLVRTHNVTFTLVKRTDRASILAESLAKVAADGLFDAPLDFGEGVKGGWDFRDDWTKDEVLTIEVGNALAGWMIPPGCCRYIGNEEEKEEVIKADRRAMRERRRESRRKYKEMKAQKEKLDAEEQAAIVKAKALDLAERGGWGTMVVVKGLEGYDLDEWHKAGRLGELINDKLESMKVQEEERRRCAWMEGLGKREAEMRRLREVVERREAEKRREEEDNRRKRRFRSMAKRVKVRVRKVMRREY</sequence>
<feature type="compositionally biased region" description="Low complexity" evidence="2">
    <location>
        <begin position="440"/>
        <end position="449"/>
    </location>
</feature>
<proteinExistence type="predicted"/>
<protein>
    <submittedName>
        <fullName evidence="3">Uncharacterized protein</fullName>
    </submittedName>
</protein>
<feature type="region of interest" description="Disordered" evidence="2">
    <location>
        <begin position="841"/>
        <end position="882"/>
    </location>
</feature>
<feature type="compositionally biased region" description="Acidic residues" evidence="2">
    <location>
        <begin position="869"/>
        <end position="882"/>
    </location>
</feature>
<organism evidence="3 4">
    <name type="scientific">Ascobolus immersus RN42</name>
    <dbReference type="NCBI Taxonomy" id="1160509"/>
    <lineage>
        <taxon>Eukaryota</taxon>
        <taxon>Fungi</taxon>
        <taxon>Dikarya</taxon>
        <taxon>Ascomycota</taxon>
        <taxon>Pezizomycotina</taxon>
        <taxon>Pezizomycetes</taxon>
        <taxon>Pezizales</taxon>
        <taxon>Ascobolaceae</taxon>
        <taxon>Ascobolus</taxon>
    </lineage>
</organism>
<feature type="compositionally biased region" description="Low complexity" evidence="2">
    <location>
        <begin position="328"/>
        <end position="337"/>
    </location>
</feature>
<feature type="region of interest" description="Disordered" evidence="2">
    <location>
        <begin position="105"/>
        <end position="124"/>
    </location>
</feature>
<dbReference type="AlphaFoldDB" id="A0A3N4HY33"/>
<evidence type="ECO:0000256" key="2">
    <source>
        <dbReference type="SAM" id="MobiDB-lite"/>
    </source>
</evidence>